<comment type="caution">
    <text evidence="4">The sequence shown here is derived from an EMBL/GenBank/DDBJ whole genome shotgun (WGS) entry which is preliminary data.</text>
</comment>
<evidence type="ECO:0000259" key="3">
    <source>
        <dbReference type="Pfam" id="PF25990"/>
    </source>
</evidence>
<evidence type="ECO:0000313" key="4">
    <source>
        <dbReference type="EMBL" id="KXB93177.1"/>
    </source>
</evidence>
<dbReference type="RefSeq" id="WP_062484874.1">
    <property type="nucleotide sequence ID" value="NZ_KQ960925.1"/>
</dbReference>
<gene>
    <name evidence="4" type="ORF">HMPREF3182_00095</name>
</gene>
<dbReference type="Gene3D" id="2.40.420.20">
    <property type="match status" value="1"/>
</dbReference>
<evidence type="ECO:0000259" key="2">
    <source>
        <dbReference type="Pfam" id="PF25917"/>
    </source>
</evidence>
<dbReference type="AlphaFoldDB" id="A0A134CM29"/>
<dbReference type="Pfam" id="PF25990">
    <property type="entry name" value="Beta-barrel_YknX"/>
    <property type="match status" value="1"/>
</dbReference>
<dbReference type="Gene3D" id="1.10.287.470">
    <property type="entry name" value="Helix hairpin bin"/>
    <property type="match status" value="1"/>
</dbReference>
<dbReference type="SUPFAM" id="SSF111369">
    <property type="entry name" value="HlyD-like secretion proteins"/>
    <property type="match status" value="1"/>
</dbReference>
<dbReference type="Gene3D" id="2.40.50.100">
    <property type="match status" value="1"/>
</dbReference>
<dbReference type="PANTHER" id="PTHR30469">
    <property type="entry name" value="MULTIDRUG RESISTANCE PROTEIN MDTA"/>
    <property type="match status" value="1"/>
</dbReference>
<dbReference type="Proteomes" id="UP000070160">
    <property type="component" value="Unassembled WGS sequence"/>
</dbReference>
<dbReference type="InterPro" id="IPR006143">
    <property type="entry name" value="RND_pump_MFP"/>
</dbReference>
<dbReference type="PANTHER" id="PTHR30469:SF33">
    <property type="entry name" value="SLR1207 PROTEIN"/>
    <property type="match status" value="1"/>
</dbReference>
<feature type="domain" description="YknX-like beta-barrel" evidence="3">
    <location>
        <begin position="200"/>
        <end position="287"/>
    </location>
</feature>
<dbReference type="Gene3D" id="2.40.30.170">
    <property type="match status" value="1"/>
</dbReference>
<proteinExistence type="inferred from homology"/>
<dbReference type="PATRIC" id="fig|1588748.3.peg.91"/>
<feature type="domain" description="Multidrug resistance protein MdtA-like barrel-sandwich hybrid" evidence="2">
    <location>
        <begin position="64"/>
        <end position="190"/>
    </location>
</feature>
<evidence type="ECO:0000256" key="1">
    <source>
        <dbReference type="ARBA" id="ARBA00009477"/>
    </source>
</evidence>
<comment type="similarity">
    <text evidence="1">Belongs to the membrane fusion protein (MFP) (TC 8.A.1) family.</text>
</comment>
<dbReference type="STRING" id="1588748.HMPREF3182_00095"/>
<reference evidence="5" key="1">
    <citation type="submission" date="2016-01" db="EMBL/GenBank/DDBJ databases">
        <authorList>
            <person name="Mitreva M."/>
            <person name="Pepin K.H."/>
            <person name="Mihindukulasuriya K.A."/>
            <person name="Fulton R."/>
            <person name="Fronick C."/>
            <person name="O'Laughlin M."/>
            <person name="Miner T."/>
            <person name="Herter B."/>
            <person name="Rosa B.A."/>
            <person name="Cordes M."/>
            <person name="Tomlinson C."/>
            <person name="Wollam A."/>
            <person name="Palsikar V.B."/>
            <person name="Mardis E.R."/>
            <person name="Wilson R.K."/>
        </authorList>
    </citation>
    <scope>NUCLEOTIDE SEQUENCE [LARGE SCALE GENOMIC DNA]</scope>
    <source>
        <strain evidence="5">KA00182</strain>
    </source>
</reference>
<dbReference type="Pfam" id="PF25917">
    <property type="entry name" value="BSH_RND"/>
    <property type="match status" value="1"/>
</dbReference>
<protein>
    <submittedName>
        <fullName evidence="4">Efflux transporter, RND family, MFP subunit</fullName>
    </submittedName>
</protein>
<name>A0A134CM29_9FIRM</name>
<sequence>MNITRKKKIGLGLLVLLLIAGGIYGYIRYQQQSQPSVPTETYTVTRRTITSHVTATGTISPLEFVEVSSKITARLQDVLVHENDIVKKGQIIARLDDSDYRAKRDQAQIKVRQTGEVYQRALTLYRHGAGAKQAVDTAKAEYDAARSALTEAQADLNETIIRASMDGVVVGAPKSVGTLISQGNGAGTVIMRLANTTQKQIIAKIDETDIGHIKPGQMATFTVDAYPNKTFTARVQKIAQTDTNNTWDRDNTDRSSTNTPVIYYEVTLLVTDPDTILRLGMTARVAITTSLLPDVLTLPLAALQTDASGSYVTRIMPDGRHTRVPVITGLSSDKYIEIRNGLKEGDVVSLSYAAAAPSMDDEPLVI</sequence>
<dbReference type="GO" id="GO:0015562">
    <property type="term" value="F:efflux transmembrane transporter activity"/>
    <property type="evidence" value="ECO:0007669"/>
    <property type="project" value="TreeGrafter"/>
</dbReference>
<dbReference type="GO" id="GO:1990281">
    <property type="term" value="C:efflux pump complex"/>
    <property type="evidence" value="ECO:0007669"/>
    <property type="project" value="TreeGrafter"/>
</dbReference>
<dbReference type="InterPro" id="IPR058625">
    <property type="entry name" value="MdtA-like_BSH"/>
</dbReference>
<organism evidence="4 5">
    <name type="scientific">Megasphaera hutchinsoni</name>
    <dbReference type="NCBI Taxonomy" id="1588748"/>
    <lineage>
        <taxon>Bacteria</taxon>
        <taxon>Bacillati</taxon>
        <taxon>Bacillota</taxon>
        <taxon>Negativicutes</taxon>
        <taxon>Veillonellales</taxon>
        <taxon>Veillonellaceae</taxon>
        <taxon>Megasphaera</taxon>
    </lineage>
</organism>
<accession>A0A134CM29</accession>
<dbReference type="EMBL" id="LSDT01000002">
    <property type="protein sequence ID" value="KXB93177.1"/>
    <property type="molecule type" value="Genomic_DNA"/>
</dbReference>
<dbReference type="NCBIfam" id="TIGR01730">
    <property type="entry name" value="RND_mfp"/>
    <property type="match status" value="1"/>
</dbReference>
<evidence type="ECO:0000313" key="5">
    <source>
        <dbReference type="Proteomes" id="UP000070160"/>
    </source>
</evidence>
<dbReference type="InterPro" id="IPR058636">
    <property type="entry name" value="Beta-barrel_YknX"/>
</dbReference>
<keyword evidence="5" id="KW-1185">Reference proteome</keyword>